<organism evidence="2 3">
    <name type="scientific">Vanrija albida</name>
    <dbReference type="NCBI Taxonomy" id="181172"/>
    <lineage>
        <taxon>Eukaryota</taxon>
        <taxon>Fungi</taxon>
        <taxon>Dikarya</taxon>
        <taxon>Basidiomycota</taxon>
        <taxon>Agaricomycotina</taxon>
        <taxon>Tremellomycetes</taxon>
        <taxon>Trichosporonales</taxon>
        <taxon>Trichosporonaceae</taxon>
        <taxon>Vanrija</taxon>
    </lineage>
</organism>
<dbReference type="Proteomes" id="UP001565368">
    <property type="component" value="Unassembled WGS sequence"/>
</dbReference>
<dbReference type="GeneID" id="95985375"/>
<feature type="compositionally biased region" description="Low complexity" evidence="1">
    <location>
        <begin position="50"/>
        <end position="70"/>
    </location>
</feature>
<protein>
    <recommendedName>
        <fullName evidence="4">DUF4219 domain-containing protein</fullName>
    </recommendedName>
</protein>
<comment type="caution">
    <text evidence="2">The sequence shown here is derived from an EMBL/GenBank/DDBJ whole genome shotgun (WGS) entry which is preliminary data.</text>
</comment>
<name>A0ABR3Q6G6_9TREE</name>
<dbReference type="RefSeq" id="XP_069210269.1">
    <property type="nucleotide sequence ID" value="XM_069352851.1"/>
</dbReference>
<feature type="region of interest" description="Disordered" evidence="1">
    <location>
        <begin position="1"/>
        <end position="70"/>
    </location>
</feature>
<evidence type="ECO:0000313" key="3">
    <source>
        <dbReference type="Proteomes" id="UP001565368"/>
    </source>
</evidence>
<feature type="compositionally biased region" description="Low complexity" evidence="1">
    <location>
        <begin position="24"/>
        <end position="42"/>
    </location>
</feature>
<evidence type="ECO:0008006" key="4">
    <source>
        <dbReference type="Google" id="ProtNLM"/>
    </source>
</evidence>
<accession>A0ABR3Q6G6</accession>
<dbReference type="EMBL" id="JBBXJM010000003">
    <property type="protein sequence ID" value="KAL1410325.1"/>
    <property type="molecule type" value="Genomic_DNA"/>
</dbReference>
<keyword evidence="3" id="KW-1185">Reference proteome</keyword>
<gene>
    <name evidence="2" type="ORF">Q8F55_004332</name>
</gene>
<sequence>MAQSPPPPPPPPPPHRLPESNATPPADLLPAGSLGLSLAAPSAPAPAPRPTTADSDGAMSPSPAPASLDAAGLPALGSRLTGPNFPQWHALMEEYLLLSDLWAAAQGTDAEPYAPSDARWARTVRAGLVEPALPAAEPLPRGTSSDTRVRNELLLLGQREAWLAWRRREHAAQGAILRAVAPEIKDRLRAYSHASDMWAYLVATYSSPAA</sequence>
<reference evidence="2 3" key="1">
    <citation type="submission" date="2023-08" db="EMBL/GenBank/DDBJ databases">
        <title>Annotated Genome Sequence of Vanrija albida AlHP1.</title>
        <authorList>
            <person name="Herzog R."/>
        </authorList>
    </citation>
    <scope>NUCLEOTIDE SEQUENCE [LARGE SCALE GENOMIC DNA]</scope>
    <source>
        <strain evidence="2 3">AlHP1</strain>
    </source>
</reference>
<feature type="compositionally biased region" description="Pro residues" evidence="1">
    <location>
        <begin position="1"/>
        <end position="15"/>
    </location>
</feature>
<evidence type="ECO:0000313" key="2">
    <source>
        <dbReference type="EMBL" id="KAL1410325.1"/>
    </source>
</evidence>
<proteinExistence type="predicted"/>
<evidence type="ECO:0000256" key="1">
    <source>
        <dbReference type="SAM" id="MobiDB-lite"/>
    </source>
</evidence>